<comment type="caution">
    <text evidence="1">The sequence shown here is derived from an EMBL/GenBank/DDBJ whole genome shotgun (WGS) entry which is preliminary data.</text>
</comment>
<name>A0A1X1XGA2_MYCGO</name>
<evidence type="ECO:0000313" key="2">
    <source>
        <dbReference type="Proteomes" id="UP000193928"/>
    </source>
</evidence>
<dbReference type="EMBL" id="LQOY01000002">
    <property type="protein sequence ID" value="ORV97937.1"/>
    <property type="molecule type" value="Genomic_DNA"/>
</dbReference>
<accession>A0A1X1XGA2</accession>
<dbReference type="Proteomes" id="UP000193928">
    <property type="component" value="Unassembled WGS sequence"/>
</dbReference>
<evidence type="ECO:0000313" key="1">
    <source>
        <dbReference type="EMBL" id="ORV97937.1"/>
    </source>
</evidence>
<gene>
    <name evidence="1" type="ORF">AWC08_00190</name>
</gene>
<organism evidence="1 2">
    <name type="scientific">Mycobacterium gordonae</name>
    <dbReference type="NCBI Taxonomy" id="1778"/>
    <lineage>
        <taxon>Bacteria</taxon>
        <taxon>Bacillati</taxon>
        <taxon>Actinomycetota</taxon>
        <taxon>Actinomycetes</taxon>
        <taxon>Mycobacteriales</taxon>
        <taxon>Mycobacteriaceae</taxon>
        <taxon>Mycobacterium</taxon>
    </lineage>
</organism>
<dbReference type="Pfam" id="PF04957">
    <property type="entry name" value="RMF"/>
    <property type="match status" value="1"/>
</dbReference>
<proteinExistence type="predicted"/>
<reference evidence="1 2" key="1">
    <citation type="submission" date="2016-01" db="EMBL/GenBank/DDBJ databases">
        <title>The new phylogeny of the genus Mycobacterium.</title>
        <authorList>
            <person name="Tarcisio F."/>
            <person name="Conor M."/>
            <person name="Antonella G."/>
            <person name="Elisabetta G."/>
            <person name="Giulia F.S."/>
            <person name="Sara T."/>
            <person name="Anna F."/>
            <person name="Clotilde B."/>
            <person name="Roberto B."/>
            <person name="Veronica D.S."/>
            <person name="Fabio R."/>
            <person name="Monica P."/>
            <person name="Olivier J."/>
            <person name="Enrico T."/>
            <person name="Nicola S."/>
        </authorList>
    </citation>
    <scope>NUCLEOTIDE SEQUENCE [LARGE SCALE GENOMIC DNA]</scope>
    <source>
        <strain evidence="1 2">DSM 44160</strain>
    </source>
</reference>
<dbReference type="InterPro" id="IPR007040">
    <property type="entry name" value="Ribosome_modulation_factor"/>
</dbReference>
<sequence length="83" mass="9092">MLVVGVGSADADRVAHACRVKKCAEYMFARCAGSVAEPGDRNPYAGRSLILAKLWMSGYMRMLAIRINSGPEMKPYLEARRGV</sequence>
<keyword evidence="2" id="KW-1185">Reference proteome</keyword>
<protein>
    <submittedName>
        <fullName evidence="1">Uncharacterized protein</fullName>
    </submittedName>
</protein>
<dbReference type="AlphaFoldDB" id="A0A1X1XGA2"/>